<dbReference type="AlphaFoldDB" id="A0AAV8WLV2"/>
<accession>A0AAV8WLV2</accession>
<dbReference type="PANTHER" id="PTHR24274">
    <property type="entry name" value="CILIA- AND FLAGELLA-ASSOCIATED PROTEIN 161"/>
    <property type="match status" value="1"/>
</dbReference>
<dbReference type="Proteomes" id="UP001162156">
    <property type="component" value="Unassembled WGS sequence"/>
</dbReference>
<proteinExistence type="predicted"/>
<gene>
    <name evidence="1" type="ORF">NQ314_020125</name>
</gene>
<dbReference type="InterPro" id="IPR055325">
    <property type="entry name" value="CF161"/>
</dbReference>
<evidence type="ECO:0000313" key="2">
    <source>
        <dbReference type="Proteomes" id="UP001162156"/>
    </source>
</evidence>
<sequence>MNLNKREQEDRDELFQNRIVYSLPCRLGLWNEDLALREEKNSVTAYKKDHCQLLIQKTKKMFRNVLSPTALVAETPYVLYSKNYQIATSDITSDGGFTGLFLSGVINERDIDEVQHFKHGCTLSASTIKEPCVRNTF</sequence>
<keyword evidence="2" id="KW-1185">Reference proteome</keyword>
<reference evidence="1" key="1">
    <citation type="journal article" date="2023" name="Insect Mol. Biol.">
        <title>Genome sequencing provides insights into the evolution of gene families encoding plant cell wall-degrading enzymes in longhorned beetles.</title>
        <authorList>
            <person name="Shin N.R."/>
            <person name="Okamura Y."/>
            <person name="Kirsch R."/>
            <person name="Pauchet Y."/>
        </authorList>
    </citation>
    <scope>NUCLEOTIDE SEQUENCE</scope>
    <source>
        <strain evidence="1">RBIC_L_NR</strain>
    </source>
</reference>
<organism evidence="1 2">
    <name type="scientific">Rhamnusium bicolor</name>
    <dbReference type="NCBI Taxonomy" id="1586634"/>
    <lineage>
        <taxon>Eukaryota</taxon>
        <taxon>Metazoa</taxon>
        <taxon>Ecdysozoa</taxon>
        <taxon>Arthropoda</taxon>
        <taxon>Hexapoda</taxon>
        <taxon>Insecta</taxon>
        <taxon>Pterygota</taxon>
        <taxon>Neoptera</taxon>
        <taxon>Endopterygota</taxon>
        <taxon>Coleoptera</taxon>
        <taxon>Polyphaga</taxon>
        <taxon>Cucujiformia</taxon>
        <taxon>Chrysomeloidea</taxon>
        <taxon>Cerambycidae</taxon>
        <taxon>Lepturinae</taxon>
        <taxon>Rhagiini</taxon>
        <taxon>Rhamnusium</taxon>
    </lineage>
</organism>
<dbReference type="GO" id="GO:0060271">
    <property type="term" value="P:cilium assembly"/>
    <property type="evidence" value="ECO:0007669"/>
    <property type="project" value="TreeGrafter"/>
</dbReference>
<protein>
    <submittedName>
        <fullName evidence="1">Uncharacterized protein</fullName>
    </submittedName>
</protein>
<evidence type="ECO:0000313" key="1">
    <source>
        <dbReference type="EMBL" id="KAJ8927454.1"/>
    </source>
</evidence>
<dbReference type="GO" id="GO:0031514">
    <property type="term" value="C:motile cilium"/>
    <property type="evidence" value="ECO:0007669"/>
    <property type="project" value="TreeGrafter"/>
</dbReference>
<name>A0AAV8WLV2_9CUCU</name>
<comment type="caution">
    <text evidence="1">The sequence shown here is derived from an EMBL/GenBank/DDBJ whole genome shotgun (WGS) entry which is preliminary data.</text>
</comment>
<dbReference type="EMBL" id="JANEYF010005661">
    <property type="protein sequence ID" value="KAJ8927454.1"/>
    <property type="molecule type" value="Genomic_DNA"/>
</dbReference>
<dbReference type="PANTHER" id="PTHR24274:SF1">
    <property type="entry name" value="CILIA- AND FLAGELLA-ASSOCIATED PROTEIN 161"/>
    <property type="match status" value="1"/>
</dbReference>